<organism evidence="2 3">
    <name type="scientific">Rhodococcoides fascians</name>
    <name type="common">Rhodococcus fascians</name>
    <dbReference type="NCBI Taxonomy" id="1828"/>
    <lineage>
        <taxon>Bacteria</taxon>
        <taxon>Bacillati</taxon>
        <taxon>Actinomycetota</taxon>
        <taxon>Actinomycetes</taxon>
        <taxon>Mycobacteriales</taxon>
        <taxon>Nocardiaceae</taxon>
        <taxon>Rhodococcoides</taxon>
    </lineage>
</organism>
<dbReference type="SUPFAM" id="SSF54427">
    <property type="entry name" value="NTF2-like"/>
    <property type="match status" value="1"/>
</dbReference>
<name>A0A143QF70_RHOFA</name>
<dbReference type="GeneID" id="93555471"/>
<protein>
    <recommendedName>
        <fullName evidence="1">SnoaL-like domain-containing protein</fullName>
    </recommendedName>
</protein>
<dbReference type="KEGG" id="rhs:A3Q41_00386"/>
<dbReference type="AlphaFoldDB" id="A0A143QF70"/>
<reference evidence="2 3" key="1">
    <citation type="journal article" date="2016" name="Genome Announc.">
        <title>Complete Genome and Plasmid Sequences for Rhodococcus fascians D188 and Draft Sequences for Rhodococcus Isolates PBTS 1 and PBTS 2.</title>
        <authorList>
            <person name="Stamler R.A."/>
            <person name="Vereecke D."/>
            <person name="Zhang Y."/>
            <person name="Schilkey F."/>
            <person name="Devitt N."/>
            <person name="Randall J.J."/>
        </authorList>
    </citation>
    <scope>NUCLEOTIDE SEQUENCE [LARGE SCALE GENOMIC DNA]</scope>
    <source>
        <strain evidence="2 3">PBTS2</strain>
    </source>
</reference>
<keyword evidence="3" id="KW-1185">Reference proteome</keyword>
<reference evidence="3" key="2">
    <citation type="submission" date="2016-04" db="EMBL/GenBank/DDBJ databases">
        <title>Complete Genome and Plasmid Sequences for Rhodococcus fascians D188 and Draft Sequences for Rhodococcus spp. Isolates PBTS 1 and PBTS 2.</title>
        <authorList>
            <person name="Stamer R."/>
            <person name="Vereecke D."/>
            <person name="Zhang Y."/>
            <person name="Schilkey F."/>
            <person name="Devitt N."/>
            <person name="Randall J."/>
        </authorList>
    </citation>
    <scope>NUCLEOTIDE SEQUENCE [LARGE SCALE GENOMIC DNA]</scope>
    <source>
        <strain evidence="3">PBTS2</strain>
    </source>
</reference>
<evidence type="ECO:0000259" key="1">
    <source>
        <dbReference type="Pfam" id="PF12680"/>
    </source>
</evidence>
<proteinExistence type="predicted"/>
<evidence type="ECO:0000313" key="2">
    <source>
        <dbReference type="EMBL" id="AMY21710.1"/>
    </source>
</evidence>
<accession>A0A260TXB2</accession>
<dbReference type="InterPro" id="IPR037401">
    <property type="entry name" value="SnoaL-like"/>
</dbReference>
<dbReference type="InterPro" id="IPR032710">
    <property type="entry name" value="NTF2-like_dom_sf"/>
</dbReference>
<accession>A0A143QF70</accession>
<feature type="domain" description="SnoaL-like" evidence="1">
    <location>
        <begin position="15"/>
        <end position="112"/>
    </location>
</feature>
<gene>
    <name evidence="2" type="ORF">A3Q41_00386</name>
</gene>
<dbReference type="PATRIC" id="fig|1653479.3.peg.387"/>
<dbReference type="Gene3D" id="3.10.450.50">
    <property type="match status" value="1"/>
</dbReference>
<dbReference type="RefSeq" id="WP_032375382.1">
    <property type="nucleotide sequence ID" value="NZ_CP015220.1"/>
</dbReference>
<dbReference type="Pfam" id="PF12680">
    <property type="entry name" value="SnoaL_2"/>
    <property type="match status" value="1"/>
</dbReference>
<dbReference type="EMBL" id="CP015220">
    <property type="protein sequence ID" value="AMY21710.1"/>
    <property type="molecule type" value="Genomic_DNA"/>
</dbReference>
<sequence length="120" mass="13135">MDRSTPAELARRNVVEVFNTNDDAKRRELIESMYHPDAVFYDAENTATGREPVIEAIRALVGPSEGLTFAVTAEPTALGDVARISWALSPPDAPAVVSGQDFVVVKDNLITELYTFIDQP</sequence>
<evidence type="ECO:0000313" key="3">
    <source>
        <dbReference type="Proteomes" id="UP000076038"/>
    </source>
</evidence>
<dbReference type="OrthoDB" id="7064268at2"/>
<dbReference type="Proteomes" id="UP000076038">
    <property type="component" value="Chromosome"/>
</dbReference>